<feature type="chain" id="PRO_5040127688" evidence="1">
    <location>
        <begin position="19"/>
        <end position="295"/>
    </location>
</feature>
<keyword evidence="1" id="KW-0732">Signal</keyword>
<dbReference type="AlphaFoldDB" id="A0A9P9RCF8"/>
<keyword evidence="3" id="KW-1185">Reference proteome</keyword>
<name>A0A9P9RCF8_FUSSL</name>
<organism evidence="2 3">
    <name type="scientific">Fusarium solani</name>
    <name type="common">Filamentous fungus</name>
    <dbReference type="NCBI Taxonomy" id="169388"/>
    <lineage>
        <taxon>Eukaryota</taxon>
        <taxon>Fungi</taxon>
        <taxon>Dikarya</taxon>
        <taxon>Ascomycota</taxon>
        <taxon>Pezizomycotina</taxon>
        <taxon>Sordariomycetes</taxon>
        <taxon>Hypocreomycetidae</taxon>
        <taxon>Hypocreales</taxon>
        <taxon>Nectriaceae</taxon>
        <taxon>Fusarium</taxon>
        <taxon>Fusarium solani species complex</taxon>
    </lineage>
</organism>
<dbReference type="EMBL" id="JAGTJS010000002">
    <property type="protein sequence ID" value="KAH7273428.1"/>
    <property type="molecule type" value="Genomic_DNA"/>
</dbReference>
<sequence>MSFNKLAHLALLAPAAMGLVVPKGITPEQLDKMMPRGVDQPGNPRLDFGKDSCFSTGAIGENEEWTGCEPPNKLDDEGHCSISPHSDDPCETFCEKSLKWSYGKEVKFANAECRRGKCTLEDRMAVTFGETISWGLQIGHGAFTAGVSFTYSQEKQTLSGVVRDKPDDLIDECGYWTFVPYMVTSCGITAKGEHTQNAFTGEKCKNRVEKEECLTDYLRHSDGMPAGVPVFVTYDCATRERLAFCKQDELYLKLGVSEDEKVHQDYALSWWDGDASRGPTGTAQVMCEKGIWPPS</sequence>
<gene>
    <name evidence="2" type="ORF">B0J15DRAFT_541388</name>
</gene>
<dbReference type="OrthoDB" id="1896086at2759"/>
<feature type="signal peptide" evidence="1">
    <location>
        <begin position="1"/>
        <end position="18"/>
    </location>
</feature>
<evidence type="ECO:0000313" key="2">
    <source>
        <dbReference type="EMBL" id="KAH7273428.1"/>
    </source>
</evidence>
<accession>A0A9P9RCF8</accession>
<reference evidence="2" key="1">
    <citation type="journal article" date="2021" name="Nat. Commun.">
        <title>Genetic determinants of endophytism in the Arabidopsis root mycobiome.</title>
        <authorList>
            <person name="Mesny F."/>
            <person name="Miyauchi S."/>
            <person name="Thiergart T."/>
            <person name="Pickel B."/>
            <person name="Atanasova L."/>
            <person name="Karlsson M."/>
            <person name="Huettel B."/>
            <person name="Barry K.W."/>
            <person name="Haridas S."/>
            <person name="Chen C."/>
            <person name="Bauer D."/>
            <person name="Andreopoulos W."/>
            <person name="Pangilinan J."/>
            <person name="LaButti K."/>
            <person name="Riley R."/>
            <person name="Lipzen A."/>
            <person name="Clum A."/>
            <person name="Drula E."/>
            <person name="Henrissat B."/>
            <person name="Kohler A."/>
            <person name="Grigoriev I.V."/>
            <person name="Martin F.M."/>
            <person name="Hacquard S."/>
        </authorList>
    </citation>
    <scope>NUCLEOTIDE SEQUENCE</scope>
    <source>
        <strain evidence="2">FSSC 5 MPI-SDFR-AT-0091</strain>
    </source>
</reference>
<protein>
    <submittedName>
        <fullName evidence="2">Uncharacterized protein</fullName>
    </submittedName>
</protein>
<proteinExistence type="predicted"/>
<evidence type="ECO:0000256" key="1">
    <source>
        <dbReference type="SAM" id="SignalP"/>
    </source>
</evidence>
<evidence type="ECO:0000313" key="3">
    <source>
        <dbReference type="Proteomes" id="UP000736672"/>
    </source>
</evidence>
<comment type="caution">
    <text evidence="2">The sequence shown here is derived from an EMBL/GenBank/DDBJ whole genome shotgun (WGS) entry which is preliminary data.</text>
</comment>
<dbReference type="Proteomes" id="UP000736672">
    <property type="component" value="Unassembled WGS sequence"/>
</dbReference>